<organism evidence="3">
    <name type="scientific">Candidatus Moduliflexus flocculans</name>
    <dbReference type="NCBI Taxonomy" id="1499966"/>
    <lineage>
        <taxon>Bacteria</taxon>
        <taxon>Candidatus Moduliflexota</taxon>
        <taxon>Candidatus Moduliflexia</taxon>
        <taxon>Candidatus Moduliflexales</taxon>
        <taxon>Candidatus Moduliflexaceae</taxon>
    </lineage>
</organism>
<feature type="transmembrane region" description="Helical" evidence="2">
    <location>
        <begin position="421"/>
        <end position="447"/>
    </location>
</feature>
<evidence type="ECO:0000313" key="3">
    <source>
        <dbReference type="EMBL" id="GAK49576.1"/>
    </source>
</evidence>
<name>A0A0S6VQP6_9BACT</name>
<dbReference type="EMBL" id="DF820455">
    <property type="protein sequence ID" value="GAK49576.1"/>
    <property type="molecule type" value="Genomic_DNA"/>
</dbReference>
<keyword evidence="4" id="KW-1185">Reference proteome</keyword>
<feature type="transmembrane region" description="Helical" evidence="2">
    <location>
        <begin position="202"/>
        <end position="222"/>
    </location>
</feature>
<dbReference type="SMART" id="SM00028">
    <property type="entry name" value="TPR"/>
    <property type="match status" value="2"/>
</dbReference>
<dbReference type="InterPro" id="IPR019734">
    <property type="entry name" value="TPR_rpt"/>
</dbReference>
<feature type="transmembrane region" description="Helical" evidence="2">
    <location>
        <begin position="153"/>
        <end position="171"/>
    </location>
</feature>
<feature type="transmembrane region" description="Helical" evidence="2">
    <location>
        <begin position="343"/>
        <end position="363"/>
    </location>
</feature>
<proteinExistence type="predicted"/>
<evidence type="ECO:0000256" key="1">
    <source>
        <dbReference type="SAM" id="MobiDB-lite"/>
    </source>
</evidence>
<feature type="transmembrane region" description="Helical" evidence="2">
    <location>
        <begin position="473"/>
        <end position="489"/>
    </location>
</feature>
<dbReference type="Pfam" id="PF14559">
    <property type="entry name" value="TPR_19"/>
    <property type="match status" value="1"/>
</dbReference>
<dbReference type="SUPFAM" id="SSF48452">
    <property type="entry name" value="TPR-like"/>
    <property type="match status" value="1"/>
</dbReference>
<keyword evidence="2" id="KW-0472">Membrane</keyword>
<evidence type="ECO:0000256" key="2">
    <source>
        <dbReference type="SAM" id="Phobius"/>
    </source>
</evidence>
<dbReference type="AlphaFoldDB" id="A0A0S6VQP6"/>
<keyword evidence="3" id="KW-0449">Lipoprotein</keyword>
<gene>
    <name evidence="3" type="ORF">U14_00799</name>
</gene>
<dbReference type="HOGENOM" id="CLU_274822_0_0_0"/>
<dbReference type="InterPro" id="IPR011990">
    <property type="entry name" value="TPR-like_helical_dom_sf"/>
</dbReference>
<feature type="transmembrane region" description="Helical" evidence="2">
    <location>
        <begin position="6"/>
        <end position="25"/>
    </location>
</feature>
<feature type="transmembrane region" description="Helical" evidence="2">
    <location>
        <begin position="177"/>
        <end position="195"/>
    </location>
</feature>
<feature type="transmembrane region" description="Helical" evidence="2">
    <location>
        <begin position="509"/>
        <end position="538"/>
    </location>
</feature>
<accession>A0A0S6VQP6</accession>
<dbReference type="Proteomes" id="UP000030700">
    <property type="component" value="Unassembled WGS sequence"/>
</dbReference>
<keyword evidence="2" id="KW-0812">Transmembrane</keyword>
<protein>
    <submittedName>
        <fullName evidence="3">Putative lipoprotein</fullName>
    </submittedName>
</protein>
<feature type="transmembrane region" description="Helical" evidence="2">
    <location>
        <begin position="286"/>
        <end position="316"/>
    </location>
</feature>
<reference evidence="3" key="1">
    <citation type="journal article" date="2015" name="PeerJ">
        <title>First genomic representation of candidate bacterial phylum KSB3 points to enhanced environmental sensing as a trigger of wastewater bulking.</title>
        <authorList>
            <person name="Sekiguchi Y."/>
            <person name="Ohashi A."/>
            <person name="Parks D.H."/>
            <person name="Yamauchi T."/>
            <person name="Tyson G.W."/>
            <person name="Hugenholtz P."/>
        </authorList>
    </citation>
    <scope>NUCLEOTIDE SEQUENCE [LARGE SCALE GENOMIC DNA]</scope>
</reference>
<feature type="region of interest" description="Disordered" evidence="1">
    <location>
        <begin position="794"/>
        <end position="814"/>
    </location>
</feature>
<dbReference type="Gene3D" id="1.25.40.10">
    <property type="entry name" value="Tetratricopeptide repeat domain"/>
    <property type="match status" value="2"/>
</dbReference>
<evidence type="ECO:0000313" key="4">
    <source>
        <dbReference type="Proteomes" id="UP000030700"/>
    </source>
</evidence>
<keyword evidence="2" id="KW-1133">Transmembrane helix</keyword>
<sequence length="1230" mass="139037">MQFRRLEYGIILVLFAFLAALALTVDYQCVVNYLFGDEAVYYMMAQSFAYDLDLEYTQKDLWRVYQDGWSAGPQGVFLRKIADFTLTDASFEQLRSKKMPDDLLQKLTPLKGQTLRTQNVYLDAIAEKIGKDAEKQYAKELIAAAQKTNERIFYSKSFIYSLMLAPFLFLFGFKGFLVLNMLLLFGMILMGWLYLRQFNAPLPSLLVSMTFFLLSASLIYTYWLTPETFNMFCVAAGLFCWLYKRELPHSADDLWYRFSRRSRLLQIVSAPFTLLRWLFATPDGRFYLAPIPIAVAAASKLPNVLFILPIVADALFEGGVRIFNSRAESADVPNRRITIFRAMTRFAAICATFWVVFLLFYGLQKVFTGDFNPYAGDRKTFYWNFPFGEAEDAWEKGIRLSNDDYADESFYFSWSVLFHNLYYYIVGRFTGILPYFFCTFVALWYFLRSLIKEKLIWNAGYGTFRVTVWQRRVFLALTVAASMFAYIYMAPSNYQGGGGAFGNRFYLNIYPGVFFLMTTLSSLIPLTVGWIVGAAFLAQSLVNPFQTSTYPAFQAFRAPFRWLPVELTLLNTLPTNVNSKLTQSDPPGETPLHRLYYFDENMVEQTSREFYARGKKQVDAALRLFQPQAYLTIKVMNGPLANQVDVSVAGQRQTIDFAAALQMRQVVFSLKEYVPFFKSLVYPISVRSQTGFVPKFTAGTGLNSPRYLGCLAQMSFDPFDAASAFVAQGHANDAIPLLENMLQQYPDHIRARSLLATAYWQVGRWEDAETRFQECAAQMPQFAASFQNSVEKLNAPKRTKTPEKNTNEQSGLPDYSAEISKDAAQGKNQAAPLFLKAEIAGVPLGLKFEAENLSHGTGDVEADIAASNGSIAEYRADKDPAGFLVFGPEITLPAGTYQVKFRANSTPKPGLSQAFPPLAITLDVYSKRHGVLAKCGVPADAATPPRFRDYALDVALMYPDTLEFRVETTGLASVKVDAIEVYPRLPLDMLQGMATVNAQLGKLDVAYDNWQQALAIDSESPAAQAAYLRLLFAQKHWDEARQFISEHADFSEFHTGLLSELFETSDVPDTLKTLLPQFAPQTSSNVVFGDALEFAGHTLASDALKPGDTLNVEYFWKGLRRMEEDYTIFVHVIRKGTLFASENAFKAKRKFGMATGMFQQDHRPLDGTYPTTAWLPGERVRDVYAAPIPPDTRPGTYEIWIGVWNPLTKERLKTANGEEKIRIGEMMIQE</sequence>
<dbReference type="STRING" id="1499966.U14_00799"/>